<name>A0A0F5ZQP9_STEMA</name>
<dbReference type="AlphaFoldDB" id="A0A0F5ZQP9"/>
<accession>A0A0F5ZQP9</accession>
<gene>
    <name evidence="1" type="ORF">VM57_08780</name>
</gene>
<protein>
    <submittedName>
        <fullName evidence="1">Uncharacterized protein</fullName>
    </submittedName>
</protein>
<organism evidence="1 2">
    <name type="scientific">Stenotrophomonas maltophilia</name>
    <name type="common">Pseudomonas maltophilia</name>
    <name type="synonym">Xanthomonas maltophilia</name>
    <dbReference type="NCBI Taxonomy" id="40324"/>
    <lineage>
        <taxon>Bacteria</taxon>
        <taxon>Pseudomonadati</taxon>
        <taxon>Pseudomonadota</taxon>
        <taxon>Gammaproteobacteria</taxon>
        <taxon>Lysobacterales</taxon>
        <taxon>Lysobacteraceae</taxon>
        <taxon>Stenotrophomonas</taxon>
        <taxon>Stenotrophomonas maltophilia group</taxon>
    </lineage>
</organism>
<dbReference type="EMBL" id="JZRZ01000017">
    <property type="protein sequence ID" value="KKD57305.1"/>
    <property type="molecule type" value="Genomic_DNA"/>
</dbReference>
<evidence type="ECO:0000313" key="1">
    <source>
        <dbReference type="EMBL" id="KKD57305.1"/>
    </source>
</evidence>
<evidence type="ECO:0000313" key="2">
    <source>
        <dbReference type="Proteomes" id="UP000243478"/>
    </source>
</evidence>
<proteinExistence type="predicted"/>
<dbReference type="Proteomes" id="UP000243478">
    <property type="component" value="Unassembled WGS sequence"/>
</dbReference>
<sequence>MHGGRKRLRVGQHELPHVLARHSEQVCDVSEPHQIGAHFNQFGTGHGPLHIVQRRTQGSPCAVCFAAERQGQPSRQPKAHKRVVTAAFGQALLEDADSLPVSGKRYFRVKLNSMIDPFASDEA</sequence>
<comment type="caution">
    <text evidence="1">The sequence shown here is derived from an EMBL/GenBank/DDBJ whole genome shotgun (WGS) entry which is preliminary data.</text>
</comment>
<reference evidence="1 2" key="1">
    <citation type="submission" date="2015-03" db="EMBL/GenBank/DDBJ databases">
        <title>Draft genome of Stenotrophomonas maltophila isolated from urine specimen.</title>
        <authorList>
            <person name="Murugan N."/>
            <person name="Malathi J."/>
            <person name="Umashankar V."/>
            <person name="Madhavan H."/>
        </authorList>
    </citation>
    <scope>NUCLEOTIDE SEQUENCE [LARGE SCALE GENOMIC DNA]</scope>
    <source>
        <strain evidence="1 2">JMNMN1</strain>
    </source>
</reference>